<keyword evidence="5" id="KW-1278">Translocase</keyword>
<dbReference type="Gene3D" id="1.10.287.3510">
    <property type="match status" value="1"/>
</dbReference>
<proteinExistence type="inferred from homology"/>
<sequence length="104" mass="11317">MSLVSFLFFSFLLFFCGLFGILLNRQSILIVFICIELILLGVNINFLVFSLFLDDFFGQVIVLFILTVAAGGAAVGLAILVSYYILQGSISIVSVNLIQGLEGV</sequence>
<evidence type="ECO:0000256" key="2">
    <source>
        <dbReference type="ARBA" id="ARBA00010519"/>
    </source>
</evidence>
<evidence type="ECO:0000256" key="1">
    <source>
        <dbReference type="ARBA" id="ARBA00004141"/>
    </source>
</evidence>
<keyword evidence="4 9" id="KW-0812">Transmembrane</keyword>
<dbReference type="GO" id="GO:0016651">
    <property type="term" value="F:oxidoreductase activity, acting on NAD(P)H"/>
    <property type="evidence" value="ECO:0007669"/>
    <property type="project" value="InterPro"/>
</dbReference>
<gene>
    <name evidence="10" type="ORF">QSP1433_LOCUS13814</name>
</gene>
<feature type="transmembrane region" description="Helical" evidence="9">
    <location>
        <begin position="6"/>
        <end position="23"/>
    </location>
</feature>
<evidence type="ECO:0000256" key="9">
    <source>
        <dbReference type="SAM" id="Phobius"/>
    </source>
</evidence>
<feature type="transmembrane region" description="Helical" evidence="9">
    <location>
        <begin position="30"/>
        <end position="53"/>
    </location>
</feature>
<keyword evidence="3" id="KW-0813">Transport</keyword>
<keyword evidence="7" id="KW-0520">NAD</keyword>
<evidence type="ECO:0000256" key="6">
    <source>
        <dbReference type="ARBA" id="ARBA00022989"/>
    </source>
</evidence>
<dbReference type="AlphaFoldDB" id="A0A7S2SG91"/>
<dbReference type="PANTHER" id="PTHR11434">
    <property type="entry name" value="NADH-UBIQUINONE OXIDOREDUCTASE SUBUNIT ND4L"/>
    <property type="match status" value="1"/>
</dbReference>
<keyword evidence="6 9" id="KW-1133">Transmembrane helix</keyword>
<evidence type="ECO:0000256" key="3">
    <source>
        <dbReference type="ARBA" id="ARBA00022448"/>
    </source>
</evidence>
<dbReference type="InterPro" id="IPR001133">
    <property type="entry name" value="NADH_UbQ_OxRdtase_chain4L/K"/>
</dbReference>
<evidence type="ECO:0000313" key="10">
    <source>
        <dbReference type="EMBL" id="CAD9699150.1"/>
    </source>
</evidence>
<comment type="similarity">
    <text evidence="2">Belongs to the complex I subunit 4L family.</text>
</comment>
<evidence type="ECO:0000256" key="4">
    <source>
        <dbReference type="ARBA" id="ARBA00022692"/>
    </source>
</evidence>
<name>A0A7S2SG91_9STRA</name>
<dbReference type="Pfam" id="PF00420">
    <property type="entry name" value="Oxidored_q2"/>
    <property type="match status" value="1"/>
</dbReference>
<evidence type="ECO:0000256" key="5">
    <source>
        <dbReference type="ARBA" id="ARBA00022967"/>
    </source>
</evidence>
<feature type="transmembrane region" description="Helical" evidence="9">
    <location>
        <begin position="59"/>
        <end position="86"/>
    </location>
</feature>
<dbReference type="EMBL" id="HBHK01021705">
    <property type="protein sequence ID" value="CAD9699150.1"/>
    <property type="molecule type" value="Transcribed_RNA"/>
</dbReference>
<dbReference type="NCBIfam" id="NF004323">
    <property type="entry name" value="PRK05715.1-5"/>
    <property type="match status" value="1"/>
</dbReference>
<dbReference type="InterPro" id="IPR039428">
    <property type="entry name" value="NUOK/Mnh_C1-like"/>
</dbReference>
<dbReference type="HAMAP" id="MF_01456">
    <property type="entry name" value="NDH1_NuoK"/>
    <property type="match status" value="1"/>
</dbReference>
<evidence type="ECO:0008006" key="11">
    <source>
        <dbReference type="Google" id="ProtNLM"/>
    </source>
</evidence>
<dbReference type="GO" id="GO:0042773">
    <property type="term" value="P:ATP synthesis coupled electron transport"/>
    <property type="evidence" value="ECO:0007669"/>
    <property type="project" value="InterPro"/>
</dbReference>
<dbReference type="GO" id="GO:0030964">
    <property type="term" value="C:NADH dehydrogenase complex"/>
    <property type="evidence" value="ECO:0007669"/>
    <property type="project" value="TreeGrafter"/>
</dbReference>
<comment type="subcellular location">
    <subcellularLocation>
        <location evidence="1">Membrane</location>
        <topology evidence="1">Multi-pass membrane protein</topology>
    </subcellularLocation>
</comment>
<evidence type="ECO:0000256" key="8">
    <source>
        <dbReference type="ARBA" id="ARBA00023136"/>
    </source>
</evidence>
<keyword evidence="8 9" id="KW-0472">Membrane</keyword>
<organism evidence="10">
    <name type="scientific">Mucochytrium quahogii</name>
    <dbReference type="NCBI Taxonomy" id="96639"/>
    <lineage>
        <taxon>Eukaryota</taxon>
        <taxon>Sar</taxon>
        <taxon>Stramenopiles</taxon>
        <taxon>Bigyra</taxon>
        <taxon>Labyrinthulomycetes</taxon>
        <taxon>Thraustochytrida</taxon>
        <taxon>Thraustochytriidae</taxon>
        <taxon>Mucochytrium</taxon>
    </lineage>
</organism>
<dbReference type="NCBIfam" id="NF004320">
    <property type="entry name" value="PRK05715.1-2"/>
    <property type="match status" value="1"/>
</dbReference>
<reference evidence="10" key="1">
    <citation type="submission" date="2021-01" db="EMBL/GenBank/DDBJ databases">
        <authorList>
            <person name="Corre E."/>
            <person name="Pelletier E."/>
            <person name="Niang G."/>
            <person name="Scheremetjew M."/>
            <person name="Finn R."/>
            <person name="Kale V."/>
            <person name="Holt S."/>
            <person name="Cochrane G."/>
            <person name="Meng A."/>
            <person name="Brown T."/>
            <person name="Cohen L."/>
        </authorList>
    </citation>
    <scope>NUCLEOTIDE SEQUENCE</scope>
    <source>
        <strain evidence="10">NY070348D</strain>
    </source>
</reference>
<accession>A0A7S2SG91</accession>
<evidence type="ECO:0000256" key="7">
    <source>
        <dbReference type="ARBA" id="ARBA00023027"/>
    </source>
</evidence>
<dbReference type="PANTHER" id="PTHR11434:SF21">
    <property type="entry name" value="NADH DEHYDROGENASE SUBUNIT 4L-RELATED"/>
    <property type="match status" value="1"/>
</dbReference>
<protein>
    <recommendedName>
        <fullName evidence="11">NADH dehydrogenase subunit 4L</fullName>
    </recommendedName>
</protein>